<evidence type="ECO:0000313" key="2">
    <source>
        <dbReference type="EMBL" id="PPQ66318.1"/>
    </source>
</evidence>
<accession>A0A409VJ88</accession>
<protein>
    <submittedName>
        <fullName evidence="2">Uncharacterized protein</fullName>
    </submittedName>
</protein>
<gene>
    <name evidence="2" type="ORF">CVT26_011149</name>
</gene>
<sequence>MYQRDPRAFPYDDQGSAYPTGHMSHNSDDYSATGYQQQGSSDQYYTPPQHPLGGDIHDTANPSGPYYRSMTPSLVPTNRYPSSSRDPRYYGSPPGFGGSSSSSPSAYPAQNSQYPSQYLPPADPRSGPVSHTPQFIPTPSEIAHSYANYNHSIPSPHSPTSPEGGFPPDYPLPPHMVPSTAGSGHRTSRLANVFLAKSVAKPSRGLTTERGIMKLSTWPLPSIMSARTAQKNLVGAKQTFDLSRFFSYSSFSRLTATIPSRDIWTMGAMR</sequence>
<dbReference type="AlphaFoldDB" id="A0A409VJ88"/>
<dbReference type="OrthoDB" id="8922241at2759"/>
<organism evidence="2 3">
    <name type="scientific">Gymnopilus dilepis</name>
    <dbReference type="NCBI Taxonomy" id="231916"/>
    <lineage>
        <taxon>Eukaryota</taxon>
        <taxon>Fungi</taxon>
        <taxon>Dikarya</taxon>
        <taxon>Basidiomycota</taxon>
        <taxon>Agaricomycotina</taxon>
        <taxon>Agaricomycetes</taxon>
        <taxon>Agaricomycetidae</taxon>
        <taxon>Agaricales</taxon>
        <taxon>Agaricineae</taxon>
        <taxon>Hymenogastraceae</taxon>
        <taxon>Gymnopilus</taxon>
    </lineage>
</organism>
<feature type="compositionally biased region" description="Polar residues" evidence="1">
    <location>
        <begin position="70"/>
        <end position="84"/>
    </location>
</feature>
<reference evidence="2 3" key="1">
    <citation type="journal article" date="2018" name="Evol. Lett.">
        <title>Horizontal gene cluster transfer increased hallucinogenic mushroom diversity.</title>
        <authorList>
            <person name="Reynolds H.T."/>
            <person name="Vijayakumar V."/>
            <person name="Gluck-Thaler E."/>
            <person name="Korotkin H.B."/>
            <person name="Matheny P.B."/>
            <person name="Slot J.C."/>
        </authorList>
    </citation>
    <scope>NUCLEOTIDE SEQUENCE [LARGE SCALE GENOMIC DNA]</scope>
    <source>
        <strain evidence="2 3">SRW20</strain>
    </source>
</reference>
<proteinExistence type="predicted"/>
<feature type="region of interest" description="Disordered" evidence="1">
    <location>
        <begin position="1"/>
        <end position="170"/>
    </location>
</feature>
<feature type="compositionally biased region" description="Low complexity" evidence="1">
    <location>
        <begin position="34"/>
        <end position="45"/>
    </location>
</feature>
<dbReference type="InParanoid" id="A0A409VJ88"/>
<keyword evidence="3" id="KW-1185">Reference proteome</keyword>
<comment type="caution">
    <text evidence="2">The sequence shown here is derived from an EMBL/GenBank/DDBJ whole genome shotgun (WGS) entry which is preliminary data.</text>
</comment>
<dbReference type="EMBL" id="NHYE01005633">
    <property type="protein sequence ID" value="PPQ66318.1"/>
    <property type="molecule type" value="Genomic_DNA"/>
</dbReference>
<evidence type="ECO:0000313" key="3">
    <source>
        <dbReference type="Proteomes" id="UP000284706"/>
    </source>
</evidence>
<dbReference type="Proteomes" id="UP000284706">
    <property type="component" value="Unassembled WGS sequence"/>
</dbReference>
<feature type="compositionally biased region" description="Low complexity" evidence="1">
    <location>
        <begin position="151"/>
        <end position="162"/>
    </location>
</feature>
<name>A0A409VJ88_9AGAR</name>
<evidence type="ECO:0000256" key="1">
    <source>
        <dbReference type="SAM" id="MobiDB-lite"/>
    </source>
</evidence>